<sequence length="152" mass="18403">MELYIDEIRINVTKENTAVRLVTEEGSFLFANQTIKETADTIEKNYQVVKAYFEPRIGNEVVVADIKDVSLRIVLHYFYMYNLWRRLYKKEASRDLSFRKEDFEGTTTARCIRQFFKNKYPDRYTGMCMQVLKMSHQEFINYEENERRYAER</sequence>
<dbReference type="AlphaFoldDB" id="A0A2T5J7A5"/>
<organism evidence="1 2">
    <name type="scientific">Mucilaginibacter yixingensis</name>
    <dbReference type="NCBI Taxonomy" id="1295612"/>
    <lineage>
        <taxon>Bacteria</taxon>
        <taxon>Pseudomonadati</taxon>
        <taxon>Bacteroidota</taxon>
        <taxon>Sphingobacteriia</taxon>
        <taxon>Sphingobacteriales</taxon>
        <taxon>Sphingobacteriaceae</taxon>
        <taxon>Mucilaginibacter</taxon>
    </lineage>
</organism>
<evidence type="ECO:0000313" key="2">
    <source>
        <dbReference type="Proteomes" id="UP000244168"/>
    </source>
</evidence>
<name>A0A2T5J7A5_9SPHI</name>
<accession>A0A2T5J7A5</accession>
<dbReference type="RefSeq" id="WP_107829887.1">
    <property type="nucleotide sequence ID" value="NZ_CP160205.1"/>
</dbReference>
<keyword evidence="2" id="KW-1185">Reference proteome</keyword>
<dbReference type="EMBL" id="QAOQ01000006">
    <property type="protein sequence ID" value="PTQ95030.1"/>
    <property type="molecule type" value="Genomic_DNA"/>
</dbReference>
<reference evidence="1 2" key="1">
    <citation type="submission" date="2018-04" db="EMBL/GenBank/DDBJ databases">
        <title>Genomic Encyclopedia of Archaeal and Bacterial Type Strains, Phase II (KMG-II): from individual species to whole genera.</title>
        <authorList>
            <person name="Goeker M."/>
        </authorList>
    </citation>
    <scope>NUCLEOTIDE SEQUENCE [LARGE SCALE GENOMIC DNA]</scope>
    <source>
        <strain evidence="1 2">DSM 26809</strain>
    </source>
</reference>
<dbReference type="OrthoDB" id="1494856at2"/>
<comment type="caution">
    <text evidence="1">The sequence shown here is derived from an EMBL/GenBank/DDBJ whole genome shotgun (WGS) entry which is preliminary data.</text>
</comment>
<protein>
    <submittedName>
        <fullName evidence="1">Uncharacterized protein</fullName>
    </submittedName>
</protein>
<evidence type="ECO:0000313" key="1">
    <source>
        <dbReference type="EMBL" id="PTQ95030.1"/>
    </source>
</evidence>
<dbReference type="Proteomes" id="UP000244168">
    <property type="component" value="Unassembled WGS sequence"/>
</dbReference>
<gene>
    <name evidence="1" type="ORF">C8P68_106245</name>
</gene>
<proteinExistence type="predicted"/>